<gene>
    <name evidence="2" type="ORF">AM202_00140</name>
</gene>
<evidence type="ECO:0008006" key="4">
    <source>
        <dbReference type="Google" id="ProtNLM"/>
    </source>
</evidence>
<organism evidence="2 3">
    <name type="scientific">Actinobacillus minor 202</name>
    <dbReference type="NCBI Taxonomy" id="591023"/>
    <lineage>
        <taxon>Bacteria</taxon>
        <taxon>Pseudomonadati</taxon>
        <taxon>Pseudomonadota</taxon>
        <taxon>Gammaproteobacteria</taxon>
        <taxon>Pasteurellales</taxon>
        <taxon>Pasteurellaceae</taxon>
        <taxon>Actinobacillus</taxon>
    </lineage>
</organism>
<reference evidence="2 3" key="1">
    <citation type="journal article" date="2010" name="Vet. Microbiol.">
        <title>Production of haemolysins by strains of the Actinobacillus minor/porcitonsillarum complex.</title>
        <authorList>
            <person name="Arya G."/>
            <person name="Niven D.F."/>
        </authorList>
    </citation>
    <scope>NUCLEOTIDE SEQUENCE [LARGE SCALE GENOMIC DNA]</scope>
    <source>
        <strain evidence="3">strain 202</strain>
    </source>
</reference>
<dbReference type="EMBL" id="ACFT01000065">
    <property type="protein sequence ID" value="EEV24588.1"/>
    <property type="molecule type" value="Genomic_DNA"/>
</dbReference>
<evidence type="ECO:0000256" key="1">
    <source>
        <dbReference type="SAM" id="SignalP"/>
    </source>
</evidence>
<sequence>MKKLLIALFSTILLCSCSTSSAKSKAETEANTEKIVQTVYVLTFKGKDYYPEKAKTLPDKQNRLLEKIVAAKKYDNAIAKQFKDNSKLVPFNDLFEEHHKVFKNNDVYLHDILENRNYNAKILDAYLDYYQNMLNNFKQNRDLFAQRSQDKNMLKKIDKLFNQLNVQQKDQSRFFNQLQNLRGL</sequence>
<accession>A0ABP2GU46</accession>
<dbReference type="PROSITE" id="PS51257">
    <property type="entry name" value="PROKAR_LIPOPROTEIN"/>
    <property type="match status" value="1"/>
</dbReference>
<protein>
    <recommendedName>
        <fullName evidence="4">Lipoprotein</fullName>
    </recommendedName>
</protein>
<dbReference type="RefSeq" id="WP_005819935.1">
    <property type="nucleotide sequence ID" value="NZ_ACFT01000065.1"/>
</dbReference>
<dbReference type="GeneID" id="86155367"/>
<proteinExistence type="predicted"/>
<feature type="chain" id="PRO_5045116371" description="Lipoprotein" evidence="1">
    <location>
        <begin position="23"/>
        <end position="184"/>
    </location>
</feature>
<comment type="caution">
    <text evidence="2">The sequence shown here is derived from an EMBL/GenBank/DDBJ whole genome shotgun (WGS) entry which is preliminary data.</text>
</comment>
<dbReference type="Proteomes" id="UP000003394">
    <property type="component" value="Unassembled WGS sequence"/>
</dbReference>
<keyword evidence="3" id="KW-1185">Reference proteome</keyword>
<evidence type="ECO:0000313" key="3">
    <source>
        <dbReference type="Proteomes" id="UP000003394"/>
    </source>
</evidence>
<evidence type="ECO:0000313" key="2">
    <source>
        <dbReference type="EMBL" id="EEV24588.1"/>
    </source>
</evidence>
<feature type="signal peptide" evidence="1">
    <location>
        <begin position="1"/>
        <end position="22"/>
    </location>
</feature>
<keyword evidence="1" id="KW-0732">Signal</keyword>
<name>A0ABP2GU46_9PAST</name>